<dbReference type="STRING" id="1797.RMCT_2590"/>
<dbReference type="EMBL" id="BCTB01000018">
    <property type="protein sequence ID" value="GAT15620.1"/>
    <property type="molecule type" value="Genomic_DNA"/>
</dbReference>
<protein>
    <recommendedName>
        <fullName evidence="4">VWFA domain-containing protein</fullName>
    </recommendedName>
</protein>
<dbReference type="AlphaFoldDB" id="A0A100XFH1"/>
<evidence type="ECO:0000313" key="2">
    <source>
        <dbReference type="EMBL" id="GAT15620.1"/>
    </source>
</evidence>
<evidence type="ECO:0000313" key="3">
    <source>
        <dbReference type="Proteomes" id="UP000069654"/>
    </source>
</evidence>
<dbReference type="RefSeq" id="WP_003926517.1">
    <property type="nucleotide sequence ID" value="NZ_BCTB01000018.1"/>
</dbReference>
<name>A0A100XFH1_MYCTH</name>
<comment type="caution">
    <text evidence="2">The sequence shown here is derived from an EMBL/GenBank/DDBJ whole genome shotgun (WGS) entry which is preliminary data.</text>
</comment>
<feature type="transmembrane region" description="Helical" evidence="1">
    <location>
        <begin position="6"/>
        <end position="26"/>
    </location>
</feature>
<dbReference type="OrthoDB" id="4605582at2"/>
<feature type="transmembrane region" description="Helical" evidence="1">
    <location>
        <begin position="310"/>
        <end position="327"/>
    </location>
</feature>
<dbReference type="OMA" id="PLTRDHQ"/>
<evidence type="ECO:0000256" key="1">
    <source>
        <dbReference type="SAM" id="Phobius"/>
    </source>
</evidence>
<feature type="transmembrane region" description="Helical" evidence="1">
    <location>
        <begin position="59"/>
        <end position="80"/>
    </location>
</feature>
<proteinExistence type="predicted"/>
<dbReference type="Gene3D" id="3.40.50.410">
    <property type="entry name" value="von Willebrand factor, type A domain"/>
    <property type="match status" value="1"/>
</dbReference>
<organism evidence="2 3">
    <name type="scientific">Mycolicibacterium thermoresistibile</name>
    <name type="common">Mycobacterium thermoresistibile</name>
    <dbReference type="NCBI Taxonomy" id="1797"/>
    <lineage>
        <taxon>Bacteria</taxon>
        <taxon>Bacillati</taxon>
        <taxon>Actinomycetota</taxon>
        <taxon>Actinomycetes</taxon>
        <taxon>Mycobacteriales</taxon>
        <taxon>Mycobacteriaceae</taxon>
        <taxon>Mycolicibacterium</taxon>
    </lineage>
</organism>
<gene>
    <name evidence="2" type="ORF">RMCT_2590</name>
</gene>
<dbReference type="Proteomes" id="UP000069654">
    <property type="component" value="Unassembled WGS sequence"/>
</dbReference>
<reference evidence="2 3" key="1">
    <citation type="journal article" date="2016" name="Genome Announc.">
        <title>Draft Genome Sequences of Five Rapidly Growing Mycobacterium Species, M. thermoresistibile, M. fortuitum subsp. acetamidolyticum, M. canariasense, M. brisbanense, and M. novocastrense.</title>
        <authorList>
            <person name="Katahira K."/>
            <person name="Ogura Y."/>
            <person name="Gotoh Y."/>
            <person name="Hayashi T."/>
        </authorList>
    </citation>
    <scope>NUCLEOTIDE SEQUENCE [LARGE SCALE GENOMIC DNA]</scope>
    <source>
        <strain evidence="2 3">JCM6362</strain>
    </source>
</reference>
<sequence>MVLSWWPVAVIGLLGLAAVVAAAWLLPLERQHPEPVLLANTRRLTRLPEYIRVARVRSLAVIIALALLVLVFGAAVLAAARPAQPTGAGSGSDGPDDLMLCVAAPLTQRVTGAFFGFFAEHPTGDGGQRIGLTSPNRRVIPLTRDHQFAAARFGELATTGDPAGDASAAAGFAPAVTYTDYAATVDDQLALCLTGFPSADESGPRRRSLIYLGPPTLGDPADDRPALFTDQQVTELAADAGVQVNAIAIGGREDPLGGVVDATGGQYFSVPPDADAATVAAHLDAILAAPPAVPHRGAGAGTGDHPVTPLIAAVLGAMLLALALVGVRR</sequence>
<keyword evidence="1" id="KW-0812">Transmembrane</keyword>
<keyword evidence="1" id="KW-1133">Transmembrane helix</keyword>
<dbReference type="InterPro" id="IPR036465">
    <property type="entry name" value="vWFA_dom_sf"/>
</dbReference>
<keyword evidence="1" id="KW-0472">Membrane</keyword>
<reference evidence="3" key="2">
    <citation type="submission" date="2016-02" db="EMBL/GenBank/DDBJ databases">
        <title>Draft genome sequence of five rapidly growing Mycobacterium species.</title>
        <authorList>
            <person name="Katahira K."/>
            <person name="Gotou Y."/>
            <person name="Iida K."/>
            <person name="Ogura Y."/>
            <person name="Hayashi T."/>
        </authorList>
    </citation>
    <scope>NUCLEOTIDE SEQUENCE [LARGE SCALE GENOMIC DNA]</scope>
    <source>
        <strain evidence="3">JCM6362</strain>
    </source>
</reference>
<evidence type="ECO:0008006" key="4">
    <source>
        <dbReference type="Google" id="ProtNLM"/>
    </source>
</evidence>
<accession>A0A100XFH1</accession>